<evidence type="ECO:0000313" key="3">
    <source>
        <dbReference type="Proteomes" id="UP000215145"/>
    </source>
</evidence>
<proteinExistence type="predicted"/>
<protein>
    <recommendedName>
        <fullName evidence="4">DUF4446 domain-containing protein</fullName>
    </recommendedName>
</protein>
<reference evidence="2 3" key="1">
    <citation type="submission" date="2017-07" db="EMBL/GenBank/DDBJ databases">
        <title>Paenibacillus herberti R33 genome sequencing and assembly.</title>
        <authorList>
            <person name="Su W."/>
        </authorList>
    </citation>
    <scope>NUCLEOTIDE SEQUENCE [LARGE SCALE GENOMIC DNA]</scope>
    <source>
        <strain evidence="2 3">R33</strain>
    </source>
</reference>
<accession>A0A229NXP0</accession>
<dbReference type="OrthoDB" id="5244042at2"/>
<feature type="transmembrane region" description="Helical" evidence="1">
    <location>
        <begin position="12"/>
        <end position="35"/>
    </location>
</feature>
<keyword evidence="3" id="KW-1185">Reference proteome</keyword>
<dbReference type="RefSeq" id="WP_089525324.1">
    <property type="nucleotide sequence ID" value="NZ_NMUQ01000002.1"/>
</dbReference>
<organism evidence="2 3">
    <name type="scientific">Paenibacillus herberti</name>
    <dbReference type="NCBI Taxonomy" id="1619309"/>
    <lineage>
        <taxon>Bacteria</taxon>
        <taxon>Bacillati</taxon>
        <taxon>Bacillota</taxon>
        <taxon>Bacilli</taxon>
        <taxon>Bacillales</taxon>
        <taxon>Paenibacillaceae</taxon>
        <taxon>Paenibacillus</taxon>
    </lineage>
</organism>
<dbReference type="Proteomes" id="UP000215145">
    <property type="component" value="Unassembled WGS sequence"/>
</dbReference>
<name>A0A229NXP0_9BACL</name>
<dbReference type="InterPro" id="IPR027981">
    <property type="entry name" value="DUF4446"/>
</dbReference>
<comment type="caution">
    <text evidence="2">The sequence shown here is derived from an EMBL/GenBank/DDBJ whole genome shotgun (WGS) entry which is preliminary data.</text>
</comment>
<keyword evidence="1" id="KW-0472">Membrane</keyword>
<gene>
    <name evidence="2" type="ORF">CGZ75_16310</name>
</gene>
<evidence type="ECO:0008006" key="4">
    <source>
        <dbReference type="Google" id="ProtNLM"/>
    </source>
</evidence>
<keyword evidence="1" id="KW-0812">Transmembrane</keyword>
<dbReference type="EMBL" id="NMUQ01000002">
    <property type="protein sequence ID" value="OXM14504.1"/>
    <property type="molecule type" value="Genomic_DNA"/>
</dbReference>
<evidence type="ECO:0000313" key="2">
    <source>
        <dbReference type="EMBL" id="OXM14504.1"/>
    </source>
</evidence>
<dbReference type="AlphaFoldDB" id="A0A229NXP0"/>
<evidence type="ECO:0000256" key="1">
    <source>
        <dbReference type="SAM" id="Phobius"/>
    </source>
</evidence>
<keyword evidence="1" id="KW-1133">Transmembrane helix</keyword>
<dbReference type="Pfam" id="PF14584">
    <property type="entry name" value="DUF4446"/>
    <property type="match status" value="1"/>
</dbReference>
<sequence length="176" mass="19734">MNEWYEAWVEAPFYGAAIVVMVLALLLLVIWIAALGRRLTKLRRQYVQVMGQTGVTSLEDVIVDLRLSLDEQGARLEHYDGQFAEFGQLLRETKGRVGVLRYNAFSNQGSDMSFSIAIINEEKTGVVLTGLHGRDETYMYAKPLQMGNSSYPLTAEEEQAITLASQREPGKSGNRE</sequence>